<dbReference type="Pfam" id="PF02620">
    <property type="entry name" value="YceD"/>
    <property type="match status" value="1"/>
</dbReference>
<organism evidence="2 3">
    <name type="scientific">Brevundimonas balnearis</name>
    <dbReference type="NCBI Taxonomy" id="1572858"/>
    <lineage>
        <taxon>Bacteria</taxon>
        <taxon>Pseudomonadati</taxon>
        <taxon>Pseudomonadota</taxon>
        <taxon>Alphaproteobacteria</taxon>
        <taxon>Caulobacterales</taxon>
        <taxon>Caulobacteraceae</taxon>
        <taxon>Brevundimonas</taxon>
    </lineage>
</organism>
<evidence type="ECO:0000313" key="2">
    <source>
        <dbReference type="EMBL" id="MFC0632576.1"/>
    </source>
</evidence>
<dbReference type="EMBL" id="JBHLSW010000003">
    <property type="protein sequence ID" value="MFC0632576.1"/>
    <property type="molecule type" value="Genomic_DNA"/>
</dbReference>
<dbReference type="InterPro" id="IPR003772">
    <property type="entry name" value="YceD"/>
</dbReference>
<feature type="region of interest" description="Disordered" evidence="1">
    <location>
        <begin position="144"/>
        <end position="168"/>
    </location>
</feature>
<keyword evidence="3" id="KW-1185">Reference proteome</keyword>
<evidence type="ECO:0000313" key="3">
    <source>
        <dbReference type="Proteomes" id="UP001589906"/>
    </source>
</evidence>
<comment type="caution">
    <text evidence="2">The sequence shown here is derived from an EMBL/GenBank/DDBJ whole genome shotgun (WGS) entry which is preliminary data.</text>
</comment>
<gene>
    <name evidence="2" type="ORF">ACFFGE_01600</name>
</gene>
<evidence type="ECO:0000256" key="1">
    <source>
        <dbReference type="SAM" id="MobiDB-lite"/>
    </source>
</evidence>
<reference evidence="2 3" key="1">
    <citation type="submission" date="2024-09" db="EMBL/GenBank/DDBJ databases">
        <authorList>
            <person name="Sun Q."/>
            <person name="Mori K."/>
        </authorList>
    </citation>
    <scope>NUCLEOTIDE SEQUENCE [LARGE SCALE GENOMIC DNA]</scope>
    <source>
        <strain evidence="2 3">NCAIM B.02621</strain>
    </source>
</reference>
<protein>
    <submittedName>
        <fullName evidence="2">DUF177 domain-containing protein</fullName>
    </submittedName>
</protein>
<sequence>MSLPVDIVRLNQIGPGVSRRLEADAPAREAIRRELSLGAVRELAADISMVPYGEGWRLSGRVEADIDQTCGITLEPLPTRIDERFAIDLIEGAPPEADGELDVDVEADVPDYVEGHVDLWAYAIEQLALALDPFPRKPGAEFVQPEEPAEVSPFSVLTRLKPKDDGQG</sequence>
<dbReference type="Proteomes" id="UP001589906">
    <property type="component" value="Unassembled WGS sequence"/>
</dbReference>
<dbReference type="RefSeq" id="WP_376833655.1">
    <property type="nucleotide sequence ID" value="NZ_JBHLSW010000003.1"/>
</dbReference>
<accession>A0ABV6QZB6</accession>
<proteinExistence type="predicted"/>
<name>A0ABV6QZB6_9CAUL</name>